<comment type="caution">
    <text evidence="10">The sequence shown here is derived from an EMBL/GenBank/DDBJ whole genome shotgun (WGS) entry which is preliminary data.</text>
</comment>
<evidence type="ECO:0000313" key="11">
    <source>
        <dbReference type="Proteomes" id="UP000177376"/>
    </source>
</evidence>
<dbReference type="PANTHER" id="PTHR24029:SF0">
    <property type="entry name" value="UVRABC SYSTEM PROTEIN B"/>
    <property type="match status" value="1"/>
</dbReference>
<evidence type="ECO:0000256" key="5">
    <source>
        <dbReference type="ARBA" id="ARBA00022840"/>
    </source>
</evidence>
<dbReference type="GO" id="GO:0016887">
    <property type="term" value="F:ATP hydrolysis activity"/>
    <property type="evidence" value="ECO:0007669"/>
    <property type="project" value="InterPro"/>
</dbReference>
<dbReference type="Gene3D" id="3.40.50.300">
    <property type="entry name" value="P-loop containing nucleotide triphosphate hydrolases"/>
    <property type="match status" value="3"/>
</dbReference>
<dbReference type="GO" id="GO:0003677">
    <property type="term" value="F:DNA binding"/>
    <property type="evidence" value="ECO:0007669"/>
    <property type="project" value="InterPro"/>
</dbReference>
<dbReference type="GO" id="GO:0004518">
    <property type="term" value="F:nuclease activity"/>
    <property type="evidence" value="ECO:0007669"/>
    <property type="project" value="UniProtKB-KW"/>
</dbReference>
<dbReference type="CDD" id="cd17916">
    <property type="entry name" value="DEXHc_UvrB"/>
    <property type="match status" value="1"/>
</dbReference>
<sequence length="663" mass="76400">MPTMTKIFQLKSKFAPAGDQPQAIKELIGSLKKNHDFQTLLGVTGSGKTFTMAKVIEHFNRPVLVMAPNKALAAQLYREYKNFFPKNSVNYFVSYYDYYQPEAYMPSSDTYIEKEAMINEEIDRWRHQATTALSTRRDVIIVASVSCIYNLGLPVSYTESSLHLSIGQPIVRKDLISQLVKMQFARTPGELKRGHFRVRGDVFEIMPAAEEVIYRLELSEQKVSDIGLVDKITRRIIKDLKDIIIFPPKHFISTKPEIERAIKDIKVELKDRLNFFAKNNLYLEAERLERRTKYDMEMLRSLGYCHGIENYSRHLTGKLAGEAPDSLLSYFPKDKKSRPDFLLIMDESHIGLPQVRGMYEGDRARKENLIKYGWRLPSALDNRPLKFEEFLKRIGQTIFTSATPGAWEISHSKKVVEQVIRPTGLIDPPIEIRSVYDKKTNRSQVDDLIKELKKIVFLPLTKGKQIKFSPYQGEIERSWPKSSVNLAYRQAGTPSPFLERRGDIQTGRVIVNTLTKKMAEDLDSYLQKNGFKAAYLHSDVKTFRRTEILREFREGQFDILVGVNLLREGLDLPEVTLVAIMDADREGFLRSEESLIQTMGRAARNVSSKVILYADKKTGSMKRAMEVVDRRRQLQLVYNKKHKITPKTIQKEIEELLDIGKNN</sequence>
<evidence type="ECO:0000259" key="8">
    <source>
        <dbReference type="PROSITE" id="PS51192"/>
    </source>
</evidence>
<dbReference type="SMART" id="SM00490">
    <property type="entry name" value="HELICc"/>
    <property type="match status" value="1"/>
</dbReference>
<dbReference type="SMART" id="SM00487">
    <property type="entry name" value="DEXDc"/>
    <property type="match status" value="1"/>
</dbReference>
<name>A0A1G1YLA1_9BACT</name>
<evidence type="ECO:0000256" key="1">
    <source>
        <dbReference type="ARBA" id="ARBA00022490"/>
    </source>
</evidence>
<gene>
    <name evidence="10" type="ORF">A3A02_00275</name>
</gene>
<feature type="domain" description="Helicase ATP-binding" evidence="8">
    <location>
        <begin position="29"/>
        <end position="165"/>
    </location>
</feature>
<dbReference type="Pfam" id="PF04851">
    <property type="entry name" value="ResIII"/>
    <property type="match status" value="1"/>
</dbReference>
<dbReference type="Proteomes" id="UP000177376">
    <property type="component" value="Unassembled WGS sequence"/>
</dbReference>
<dbReference type="EMBL" id="MHIM01000004">
    <property type="protein sequence ID" value="OGY53138.1"/>
    <property type="molecule type" value="Genomic_DNA"/>
</dbReference>
<evidence type="ECO:0000256" key="2">
    <source>
        <dbReference type="ARBA" id="ARBA00022741"/>
    </source>
</evidence>
<feature type="domain" description="Helicase C-terminal" evidence="9">
    <location>
        <begin position="497"/>
        <end position="653"/>
    </location>
</feature>
<dbReference type="InterPro" id="IPR024759">
    <property type="entry name" value="UvrB_YAD/RRR_dom"/>
</dbReference>
<evidence type="ECO:0000256" key="7">
    <source>
        <dbReference type="ARBA" id="ARBA00023204"/>
    </source>
</evidence>
<evidence type="ECO:0000313" key="10">
    <source>
        <dbReference type="EMBL" id="OGY53138.1"/>
    </source>
</evidence>
<dbReference type="Pfam" id="PF12344">
    <property type="entry name" value="UvrB"/>
    <property type="match status" value="1"/>
</dbReference>
<dbReference type="AlphaFoldDB" id="A0A1G1YLA1"/>
<dbReference type="PANTHER" id="PTHR24029">
    <property type="entry name" value="UVRABC SYSTEM PROTEIN B"/>
    <property type="match status" value="1"/>
</dbReference>
<dbReference type="InterPro" id="IPR027417">
    <property type="entry name" value="P-loop_NTPase"/>
</dbReference>
<keyword evidence="6" id="KW-0267">Excision nuclease</keyword>
<keyword evidence="2" id="KW-0547">Nucleotide-binding</keyword>
<dbReference type="GO" id="GO:0006289">
    <property type="term" value="P:nucleotide-excision repair"/>
    <property type="evidence" value="ECO:0007669"/>
    <property type="project" value="InterPro"/>
</dbReference>
<dbReference type="InterPro" id="IPR004807">
    <property type="entry name" value="UvrB"/>
</dbReference>
<dbReference type="SUPFAM" id="SSF52540">
    <property type="entry name" value="P-loop containing nucleoside triphosphate hydrolases"/>
    <property type="match status" value="2"/>
</dbReference>
<dbReference type="GO" id="GO:0009380">
    <property type="term" value="C:excinuclease repair complex"/>
    <property type="evidence" value="ECO:0007669"/>
    <property type="project" value="InterPro"/>
</dbReference>
<keyword evidence="5" id="KW-0067">ATP-binding</keyword>
<reference evidence="10 11" key="1">
    <citation type="journal article" date="2016" name="Nat. Commun.">
        <title>Thousands of microbial genomes shed light on interconnected biogeochemical processes in an aquifer system.</title>
        <authorList>
            <person name="Anantharaman K."/>
            <person name="Brown C.T."/>
            <person name="Hug L.A."/>
            <person name="Sharon I."/>
            <person name="Castelle C.J."/>
            <person name="Probst A.J."/>
            <person name="Thomas B.C."/>
            <person name="Singh A."/>
            <person name="Wilkins M.J."/>
            <person name="Karaoz U."/>
            <person name="Brodie E.L."/>
            <person name="Williams K.H."/>
            <person name="Hubbard S.S."/>
            <person name="Banfield J.F."/>
        </authorList>
    </citation>
    <scope>NUCLEOTIDE SEQUENCE [LARGE SCALE GENOMIC DNA]</scope>
</reference>
<protein>
    <submittedName>
        <fullName evidence="10">Excinuclease ABC subunit B</fullName>
    </submittedName>
</protein>
<keyword evidence="3" id="KW-0227">DNA damage</keyword>
<dbReference type="PROSITE" id="PS51194">
    <property type="entry name" value="HELICASE_CTER"/>
    <property type="match status" value="1"/>
</dbReference>
<proteinExistence type="predicted"/>
<accession>A0A1G1YLA1</accession>
<dbReference type="InterPro" id="IPR041471">
    <property type="entry name" value="UvrB_inter"/>
</dbReference>
<dbReference type="Pfam" id="PF17757">
    <property type="entry name" value="UvrB_inter"/>
    <property type="match status" value="1"/>
</dbReference>
<dbReference type="InterPro" id="IPR001650">
    <property type="entry name" value="Helicase_C-like"/>
</dbReference>
<dbReference type="InterPro" id="IPR014001">
    <property type="entry name" value="Helicase_ATP-bd"/>
</dbReference>
<dbReference type="InterPro" id="IPR006935">
    <property type="entry name" value="Helicase/UvrB_N"/>
</dbReference>
<evidence type="ECO:0000259" key="9">
    <source>
        <dbReference type="PROSITE" id="PS51194"/>
    </source>
</evidence>
<organism evidence="10 11">
    <name type="scientific">Candidatus Buchananbacteria bacterium RIFCSPLOWO2_01_FULL_39_33</name>
    <dbReference type="NCBI Taxonomy" id="1797543"/>
    <lineage>
        <taxon>Bacteria</taxon>
        <taxon>Candidatus Buchananiibacteriota</taxon>
    </lineage>
</organism>
<evidence type="ECO:0000256" key="4">
    <source>
        <dbReference type="ARBA" id="ARBA00022769"/>
    </source>
</evidence>
<dbReference type="PROSITE" id="PS51192">
    <property type="entry name" value="HELICASE_ATP_BIND_1"/>
    <property type="match status" value="1"/>
</dbReference>
<keyword evidence="1" id="KW-0963">Cytoplasm</keyword>
<keyword evidence="7" id="KW-0234">DNA repair</keyword>
<evidence type="ECO:0000256" key="3">
    <source>
        <dbReference type="ARBA" id="ARBA00022763"/>
    </source>
</evidence>
<dbReference type="Pfam" id="PF00271">
    <property type="entry name" value="Helicase_C"/>
    <property type="match status" value="1"/>
</dbReference>
<keyword evidence="4" id="KW-0228">DNA excision</keyword>
<evidence type="ECO:0000256" key="6">
    <source>
        <dbReference type="ARBA" id="ARBA00022881"/>
    </source>
</evidence>
<dbReference type="GO" id="GO:0005524">
    <property type="term" value="F:ATP binding"/>
    <property type="evidence" value="ECO:0007669"/>
    <property type="project" value="UniProtKB-KW"/>
</dbReference>